<feature type="compositionally biased region" description="Gly residues" evidence="1">
    <location>
        <begin position="12"/>
        <end position="21"/>
    </location>
</feature>
<dbReference type="InterPro" id="IPR002156">
    <property type="entry name" value="RNaseH_domain"/>
</dbReference>
<dbReference type="InterPro" id="IPR050275">
    <property type="entry name" value="PGM_Phosphatase"/>
</dbReference>
<dbReference type="SMART" id="SM00855">
    <property type="entry name" value="PGAM"/>
    <property type="match status" value="1"/>
</dbReference>
<dbReference type="PROSITE" id="PS50879">
    <property type="entry name" value="RNASE_H_1"/>
    <property type="match status" value="1"/>
</dbReference>
<evidence type="ECO:0000259" key="2">
    <source>
        <dbReference type="PROSITE" id="PS50879"/>
    </source>
</evidence>
<sequence>MTRRLVVEADGGSRGNPGPAGYGSLVKDADTGQVLAERAGGLGRTTNNVAEYTGLVEGLRAAAEIDPSATVEVRMDSKLVVEQMSGRWKIKHPPLQPLALAARNAFDQSRVRYTWIPRAQNSHADRLANEAMDAEARGESWTPKVSVAGGAAVPVAIDEAEPEPPVPANKLTGWDDVGTPTTFVLVRHGESANTLRKLFCGRDGSDPGLTERGRAQAEAAARALPAFCGGDRPVAVVSSPLQRARETAEAVAAFAGVPVKVEEGFAEASFGKWDGLDLAAVREQWPDELQAWLDSPAVAPPEGESLDEVGARVKRARDKVIARYAGRTVVVVSHVTPLKQLVRLALDAPSHTVFRMEMTPASLHLVQWWPDGGASLRAFNSTTHLAGLLGDPGL</sequence>
<dbReference type="Gene3D" id="3.40.50.1240">
    <property type="entry name" value="Phosphoglycerate mutase-like"/>
    <property type="match status" value="1"/>
</dbReference>
<dbReference type="SUPFAM" id="SSF53098">
    <property type="entry name" value="Ribonuclease H-like"/>
    <property type="match status" value="1"/>
</dbReference>
<protein>
    <submittedName>
        <fullName evidence="3">Bifunctional RNase H/acid phosphatase</fullName>
    </submittedName>
</protein>
<dbReference type="InterPro" id="IPR013078">
    <property type="entry name" value="His_Pase_superF_clade-1"/>
</dbReference>
<dbReference type="PANTHER" id="PTHR48100:SF62">
    <property type="entry name" value="GLUCOSYL-3-PHOSPHOGLYCERATE PHOSPHATASE"/>
    <property type="match status" value="1"/>
</dbReference>
<dbReference type="EMBL" id="JAANNP010000001">
    <property type="protein sequence ID" value="NHC12524.1"/>
    <property type="molecule type" value="Genomic_DNA"/>
</dbReference>
<feature type="domain" description="RNase H type-1" evidence="2">
    <location>
        <begin position="1"/>
        <end position="141"/>
    </location>
</feature>
<gene>
    <name evidence="3" type="ORF">G9H71_01840</name>
</gene>
<dbReference type="CDD" id="cd09279">
    <property type="entry name" value="RNase_HI_like"/>
    <property type="match status" value="1"/>
</dbReference>
<proteinExistence type="predicted"/>
<dbReference type="NCBIfam" id="NF005567">
    <property type="entry name" value="PRK07238.1"/>
    <property type="match status" value="1"/>
</dbReference>
<dbReference type="SUPFAM" id="SSF53254">
    <property type="entry name" value="Phosphoglycerate mutase-like"/>
    <property type="match status" value="1"/>
</dbReference>
<dbReference type="InterPro" id="IPR029033">
    <property type="entry name" value="His_PPase_superfam"/>
</dbReference>
<evidence type="ECO:0000256" key="1">
    <source>
        <dbReference type="SAM" id="MobiDB-lite"/>
    </source>
</evidence>
<dbReference type="PANTHER" id="PTHR48100">
    <property type="entry name" value="BROAD-SPECIFICITY PHOSPHATASE YOR283W-RELATED"/>
    <property type="match status" value="1"/>
</dbReference>
<dbReference type="InterPro" id="IPR036397">
    <property type="entry name" value="RNaseH_sf"/>
</dbReference>
<dbReference type="InterPro" id="IPR012337">
    <property type="entry name" value="RNaseH-like_sf"/>
</dbReference>
<dbReference type="Proteomes" id="UP000800981">
    <property type="component" value="Unassembled WGS sequence"/>
</dbReference>
<feature type="region of interest" description="Disordered" evidence="1">
    <location>
        <begin position="1"/>
        <end position="25"/>
    </location>
</feature>
<evidence type="ECO:0000313" key="4">
    <source>
        <dbReference type="Proteomes" id="UP000800981"/>
    </source>
</evidence>
<dbReference type="CDD" id="cd07067">
    <property type="entry name" value="HP_PGM_like"/>
    <property type="match status" value="1"/>
</dbReference>
<dbReference type="Pfam" id="PF00300">
    <property type="entry name" value="His_Phos_1"/>
    <property type="match status" value="1"/>
</dbReference>
<comment type="caution">
    <text evidence="3">The sequence shown here is derived from an EMBL/GenBank/DDBJ whole genome shotgun (WGS) entry which is preliminary data.</text>
</comment>
<name>A0ABX0GS60_9ACTN</name>
<dbReference type="Gene3D" id="3.30.420.10">
    <property type="entry name" value="Ribonuclease H-like superfamily/Ribonuclease H"/>
    <property type="match status" value="1"/>
</dbReference>
<dbReference type="RefSeq" id="WP_166276932.1">
    <property type="nucleotide sequence ID" value="NZ_JAANNP010000001.1"/>
</dbReference>
<organism evidence="3 4">
    <name type="scientific">Motilibacter deserti</name>
    <dbReference type="NCBI Taxonomy" id="2714956"/>
    <lineage>
        <taxon>Bacteria</taxon>
        <taxon>Bacillati</taxon>
        <taxon>Actinomycetota</taxon>
        <taxon>Actinomycetes</taxon>
        <taxon>Motilibacterales</taxon>
        <taxon>Motilibacteraceae</taxon>
        <taxon>Motilibacter</taxon>
    </lineage>
</organism>
<dbReference type="Pfam" id="PF13456">
    <property type="entry name" value="RVT_3"/>
    <property type="match status" value="1"/>
</dbReference>
<reference evidence="3 4" key="1">
    <citation type="submission" date="2020-03" db="EMBL/GenBank/DDBJ databases">
        <title>Two novel Motilibacter sp.</title>
        <authorList>
            <person name="Liu S."/>
        </authorList>
    </citation>
    <scope>NUCLEOTIDE SEQUENCE [LARGE SCALE GENOMIC DNA]</scope>
    <source>
        <strain evidence="3 4">E257</strain>
    </source>
</reference>
<accession>A0ABX0GS60</accession>
<dbReference type="InterPro" id="IPR014636">
    <property type="entry name" value="RNaseH/PGlycerate_mutase"/>
</dbReference>
<dbReference type="PIRSF" id="PIRSF036922">
    <property type="entry name" value="RNaseH_PGAM"/>
    <property type="match status" value="1"/>
</dbReference>
<keyword evidence="4" id="KW-1185">Reference proteome</keyword>
<evidence type="ECO:0000313" key="3">
    <source>
        <dbReference type="EMBL" id="NHC12524.1"/>
    </source>
</evidence>